<evidence type="ECO:0000259" key="1">
    <source>
        <dbReference type="PROSITE" id="PS51762"/>
    </source>
</evidence>
<proteinExistence type="evidence at transcript level"/>
<name>A3EXV3_MACHI</name>
<sequence length="193" mass="22350">MPKENQYGDYYQSGQIRIAMTRGNKQLDCFNNHYGHRRLEVGIYLGPQYGVKQKVFYKMTTDSWTNEFHNYTVTWTPDKIAFQVDGEDIGIIQPDPEQTIRQIAGLPENTEYIYKDGTTKLAPFDREFYVTLGVSVGGVNDFADTCTTNPKKPWSNTSPKAMLNFWTQRADWKNTWTDENSALQVEHVKVWSL</sequence>
<reference evidence="2" key="1">
    <citation type="submission" date="2006-10" db="EMBL/GenBank/DDBJ databases">
        <title>Expressed genes of the pink hibiscus mealybug, Maconellicoccus hirsutus.</title>
        <authorList>
            <person name="Hunter W.B."/>
            <person name="Hunnicutt L.E."/>
        </authorList>
    </citation>
    <scope>NUCLEOTIDE SEQUENCE</scope>
</reference>
<dbReference type="EMBL" id="EF092021">
    <property type="protein sequence ID" value="ABN12013.1"/>
    <property type="molecule type" value="mRNA"/>
</dbReference>
<dbReference type="InterPro" id="IPR000757">
    <property type="entry name" value="Beta-glucanase-like"/>
</dbReference>
<dbReference type="Gene3D" id="2.60.120.200">
    <property type="match status" value="1"/>
</dbReference>
<dbReference type="Pfam" id="PF00722">
    <property type="entry name" value="Glyco_hydro_16"/>
    <property type="match status" value="1"/>
</dbReference>
<dbReference type="SUPFAM" id="SSF49899">
    <property type="entry name" value="Concanavalin A-like lectins/glucanases"/>
    <property type="match status" value="1"/>
</dbReference>
<dbReference type="InterPro" id="IPR050546">
    <property type="entry name" value="Glycosyl_Hydrlase_16"/>
</dbReference>
<organism evidence="2">
    <name type="scientific">Maconellicoccus hirsutus</name>
    <name type="common">Pink hibiscus mealybug</name>
    <dbReference type="NCBI Taxonomy" id="177089"/>
    <lineage>
        <taxon>Eukaryota</taxon>
        <taxon>Metazoa</taxon>
        <taxon>Ecdysozoa</taxon>
        <taxon>Arthropoda</taxon>
        <taxon>Hexapoda</taxon>
        <taxon>Insecta</taxon>
        <taxon>Pterygota</taxon>
        <taxon>Neoptera</taxon>
        <taxon>Paraneoptera</taxon>
        <taxon>Hemiptera</taxon>
        <taxon>Sternorrhyncha</taxon>
        <taxon>Coccoidea</taxon>
        <taxon>Pseudococcidae</taxon>
        <taxon>Maconellicoccus</taxon>
    </lineage>
</organism>
<dbReference type="PROSITE" id="PS51762">
    <property type="entry name" value="GH16_2"/>
    <property type="match status" value="1"/>
</dbReference>
<dbReference type="CAZy" id="GH16">
    <property type="family name" value="Glycoside Hydrolase Family 16"/>
</dbReference>
<protein>
    <submittedName>
        <fullName evidence="2">Gram negative bacteria binding protein 2-like protein</fullName>
    </submittedName>
</protein>
<evidence type="ECO:0000313" key="2">
    <source>
        <dbReference type="EMBL" id="ABN12013.1"/>
    </source>
</evidence>
<feature type="domain" description="GH16" evidence="1">
    <location>
        <begin position="1"/>
        <end position="193"/>
    </location>
</feature>
<dbReference type="PANTHER" id="PTHR10963:SF60">
    <property type="entry name" value="GRAM-NEGATIVE BACTERIA-BINDING PROTEIN 1-RELATED"/>
    <property type="match status" value="1"/>
</dbReference>
<dbReference type="AlphaFoldDB" id="A3EXV3"/>
<dbReference type="PANTHER" id="PTHR10963">
    <property type="entry name" value="GLYCOSYL HYDROLASE-RELATED"/>
    <property type="match status" value="1"/>
</dbReference>
<feature type="non-terminal residue" evidence="2">
    <location>
        <position position="1"/>
    </location>
</feature>
<dbReference type="GO" id="GO:0005975">
    <property type="term" value="P:carbohydrate metabolic process"/>
    <property type="evidence" value="ECO:0007669"/>
    <property type="project" value="InterPro"/>
</dbReference>
<accession>A3EXV3</accession>
<dbReference type="InterPro" id="IPR013320">
    <property type="entry name" value="ConA-like_dom_sf"/>
</dbReference>
<dbReference type="GO" id="GO:0004553">
    <property type="term" value="F:hydrolase activity, hydrolyzing O-glycosyl compounds"/>
    <property type="evidence" value="ECO:0007669"/>
    <property type="project" value="InterPro"/>
</dbReference>